<sequence>MAKKWFTSTMLATAVAAGTYYLGKEENREKLQHNYNRMKAKFKNETKEDHEPYLEEKVGHSDPNDEDDNSMVGEGAVYSVNYYNKTHKND</sequence>
<dbReference type="OrthoDB" id="2390014at2"/>
<protein>
    <submittedName>
        <fullName evidence="2">Uncharacterized protein</fullName>
    </submittedName>
</protein>
<gene>
    <name evidence="2" type="ORF">CR203_10485</name>
</gene>
<evidence type="ECO:0000313" key="2">
    <source>
        <dbReference type="EMBL" id="RKL67763.1"/>
    </source>
</evidence>
<dbReference type="AlphaFoldDB" id="A0A3A9KDP2"/>
<feature type="region of interest" description="Disordered" evidence="1">
    <location>
        <begin position="42"/>
        <end position="73"/>
    </location>
</feature>
<dbReference type="EMBL" id="PDOE01000003">
    <property type="protein sequence ID" value="RKL67763.1"/>
    <property type="molecule type" value="Genomic_DNA"/>
</dbReference>
<evidence type="ECO:0000256" key="1">
    <source>
        <dbReference type="SAM" id="MobiDB-lite"/>
    </source>
</evidence>
<feature type="compositionally biased region" description="Basic and acidic residues" evidence="1">
    <location>
        <begin position="42"/>
        <end position="63"/>
    </location>
</feature>
<dbReference type="RefSeq" id="WP_110935075.1">
    <property type="nucleotide sequence ID" value="NZ_KZ614146.1"/>
</dbReference>
<keyword evidence="3" id="KW-1185">Reference proteome</keyword>
<comment type="caution">
    <text evidence="2">The sequence shown here is derived from an EMBL/GenBank/DDBJ whole genome shotgun (WGS) entry which is preliminary data.</text>
</comment>
<accession>A0A3A9KDP2</accession>
<evidence type="ECO:0000313" key="3">
    <source>
        <dbReference type="Proteomes" id="UP000281498"/>
    </source>
</evidence>
<organism evidence="2 3">
    <name type="scientific">Salipaludibacillus neizhouensis</name>
    <dbReference type="NCBI Taxonomy" id="885475"/>
    <lineage>
        <taxon>Bacteria</taxon>
        <taxon>Bacillati</taxon>
        <taxon>Bacillota</taxon>
        <taxon>Bacilli</taxon>
        <taxon>Bacillales</taxon>
        <taxon>Bacillaceae</taxon>
    </lineage>
</organism>
<dbReference type="Proteomes" id="UP000281498">
    <property type="component" value="Unassembled WGS sequence"/>
</dbReference>
<name>A0A3A9KDP2_9BACI</name>
<proteinExistence type="predicted"/>
<reference evidence="2 3" key="1">
    <citation type="submission" date="2017-10" db="EMBL/GenBank/DDBJ databases">
        <title>Bacillus sp. nov., a halophilic bacterium isolated from a Keqin Lake.</title>
        <authorList>
            <person name="Wang H."/>
        </authorList>
    </citation>
    <scope>NUCLEOTIDE SEQUENCE [LARGE SCALE GENOMIC DNA]</scope>
    <source>
        <strain evidence="2 3">KCTC 13187</strain>
    </source>
</reference>